<organism evidence="2 3">
    <name type="scientific">Coptis chinensis</name>
    <dbReference type="NCBI Taxonomy" id="261450"/>
    <lineage>
        <taxon>Eukaryota</taxon>
        <taxon>Viridiplantae</taxon>
        <taxon>Streptophyta</taxon>
        <taxon>Embryophyta</taxon>
        <taxon>Tracheophyta</taxon>
        <taxon>Spermatophyta</taxon>
        <taxon>Magnoliopsida</taxon>
        <taxon>Ranunculales</taxon>
        <taxon>Ranunculaceae</taxon>
        <taxon>Coptidoideae</taxon>
        <taxon>Coptis</taxon>
    </lineage>
</organism>
<comment type="caution">
    <text evidence="2">The sequence shown here is derived from an EMBL/GenBank/DDBJ whole genome shotgun (WGS) entry which is preliminary data.</text>
</comment>
<accession>A0A835HD88</accession>
<dbReference type="EMBL" id="JADFTS010000007">
    <property type="protein sequence ID" value="KAF9598325.1"/>
    <property type="molecule type" value="Genomic_DNA"/>
</dbReference>
<dbReference type="InterPro" id="IPR013187">
    <property type="entry name" value="F-box-assoc_dom_typ3"/>
</dbReference>
<protein>
    <recommendedName>
        <fullName evidence="1">F-box associated beta-propeller type 3 domain-containing protein</fullName>
    </recommendedName>
</protein>
<feature type="domain" description="F-box associated beta-propeller type 3" evidence="1">
    <location>
        <begin position="57"/>
        <end position="171"/>
    </location>
</feature>
<name>A0A835HD88_9MAGN</name>
<sequence>MQTVVSNPIFIISHIPRSEVGLLEVIVIDGNTKFRFVAFKGLDASNPREITVIPKTLTCLSSCSGLLLCRDQVSKSRCVINPVTKEMILLPPCKDRYYSWVQDLVFVPSTMTYKLAELLFDTQGQSAVFHVQTLGVPSSDSWSTIAPTPFHSAFSEKISVNGILYIYYHNDFNGSNHPVRTASLLLAFG</sequence>
<proteinExistence type="predicted"/>
<gene>
    <name evidence="2" type="ORF">IFM89_026614</name>
</gene>
<evidence type="ECO:0000313" key="2">
    <source>
        <dbReference type="EMBL" id="KAF9598325.1"/>
    </source>
</evidence>
<evidence type="ECO:0000313" key="3">
    <source>
        <dbReference type="Proteomes" id="UP000631114"/>
    </source>
</evidence>
<reference evidence="2 3" key="1">
    <citation type="submission" date="2020-10" db="EMBL/GenBank/DDBJ databases">
        <title>The Coptis chinensis genome and diversification of protoberbering-type alkaloids.</title>
        <authorList>
            <person name="Wang B."/>
            <person name="Shu S."/>
            <person name="Song C."/>
            <person name="Liu Y."/>
        </authorList>
    </citation>
    <scope>NUCLEOTIDE SEQUENCE [LARGE SCALE GENOMIC DNA]</scope>
    <source>
        <strain evidence="2">HL-2020</strain>
        <tissue evidence="2">Leaf</tissue>
    </source>
</reference>
<evidence type="ECO:0000259" key="1">
    <source>
        <dbReference type="Pfam" id="PF08268"/>
    </source>
</evidence>
<dbReference type="AlphaFoldDB" id="A0A835HD88"/>
<keyword evidence="3" id="KW-1185">Reference proteome</keyword>
<dbReference type="Proteomes" id="UP000631114">
    <property type="component" value="Unassembled WGS sequence"/>
</dbReference>
<dbReference type="Pfam" id="PF08268">
    <property type="entry name" value="FBA_3"/>
    <property type="match status" value="1"/>
</dbReference>